<dbReference type="AlphaFoldDB" id="A0A817XDU6"/>
<dbReference type="Gene3D" id="3.30.420.10">
    <property type="entry name" value="Ribonuclease H-like superfamily/Ribonuclease H"/>
    <property type="match status" value="1"/>
</dbReference>
<evidence type="ECO:0000313" key="2">
    <source>
        <dbReference type="Proteomes" id="UP000663865"/>
    </source>
</evidence>
<dbReference type="GO" id="GO:0003676">
    <property type="term" value="F:nucleic acid binding"/>
    <property type="evidence" value="ECO:0007669"/>
    <property type="project" value="InterPro"/>
</dbReference>
<proteinExistence type="predicted"/>
<dbReference type="Proteomes" id="UP000663865">
    <property type="component" value="Unassembled WGS sequence"/>
</dbReference>
<dbReference type="PANTHER" id="PTHR46060:SF1">
    <property type="entry name" value="MARINER MOS1 TRANSPOSASE-LIKE PROTEIN"/>
    <property type="match status" value="1"/>
</dbReference>
<reference evidence="1" key="1">
    <citation type="submission" date="2021-02" db="EMBL/GenBank/DDBJ databases">
        <authorList>
            <person name="Nowell W R."/>
        </authorList>
    </citation>
    <scope>NUCLEOTIDE SEQUENCE</scope>
</reference>
<organism evidence="1 2">
    <name type="scientific">Rotaria socialis</name>
    <dbReference type="NCBI Taxonomy" id="392032"/>
    <lineage>
        <taxon>Eukaryota</taxon>
        <taxon>Metazoa</taxon>
        <taxon>Spiralia</taxon>
        <taxon>Gnathifera</taxon>
        <taxon>Rotifera</taxon>
        <taxon>Eurotatoria</taxon>
        <taxon>Bdelloidea</taxon>
        <taxon>Philodinida</taxon>
        <taxon>Philodinidae</taxon>
        <taxon>Rotaria</taxon>
    </lineage>
</organism>
<accession>A0A817XDU6</accession>
<dbReference type="PANTHER" id="PTHR46060">
    <property type="entry name" value="MARINER MOS1 TRANSPOSASE-LIKE PROTEIN"/>
    <property type="match status" value="1"/>
</dbReference>
<name>A0A817XDU6_9BILA</name>
<evidence type="ECO:0000313" key="1">
    <source>
        <dbReference type="EMBL" id="CAF3367391.1"/>
    </source>
</evidence>
<dbReference type="Pfam" id="PF01359">
    <property type="entry name" value="Transposase_1"/>
    <property type="match status" value="1"/>
</dbReference>
<evidence type="ECO:0008006" key="3">
    <source>
        <dbReference type="Google" id="ProtNLM"/>
    </source>
</evidence>
<protein>
    <recommendedName>
        <fullName evidence="3">Transposase</fullName>
    </recommendedName>
</protein>
<sequence length="219" mass="25721">MDNEYNRYYIKIRTILGINPKTIHEQLATALGPKAPSCPTVAEWAKRFREGREDVNDDPRSVRQVINNDPHSTYNDIIAETSLSRGTMEQIIHNYLKMKKVTSRWIPHQLNDEQKQERVRLCRENLAKFRDGSCRLCDIITGGETWIYHRQIHHKSTNKTWISEGESPRTIVRRRKFERKKLFSIFFKSNGPVLIHAVDSDETIAHDYYIENCLKPVVK</sequence>
<dbReference type="InterPro" id="IPR052709">
    <property type="entry name" value="Transposase-MT_Hybrid"/>
</dbReference>
<dbReference type="EMBL" id="CAJNYV010000538">
    <property type="protein sequence ID" value="CAF3367391.1"/>
    <property type="molecule type" value="Genomic_DNA"/>
</dbReference>
<gene>
    <name evidence="1" type="ORF">KIK155_LOCUS5073</name>
</gene>
<comment type="caution">
    <text evidence="1">The sequence shown here is derived from an EMBL/GenBank/DDBJ whole genome shotgun (WGS) entry which is preliminary data.</text>
</comment>
<dbReference type="InterPro" id="IPR001888">
    <property type="entry name" value="Transposase_1"/>
</dbReference>
<dbReference type="InterPro" id="IPR036397">
    <property type="entry name" value="RNaseH_sf"/>
</dbReference>